<dbReference type="OrthoDB" id="9812426at2"/>
<feature type="domain" description="Sulfatase-modifying factor enzyme-like" evidence="2">
    <location>
        <begin position="169"/>
        <end position="405"/>
    </location>
</feature>
<keyword evidence="3" id="KW-0808">Transferase</keyword>
<protein>
    <submittedName>
        <fullName evidence="3">Serine/threonine-protein kinase pkn1</fullName>
        <ecNumber evidence="3">2.7.11.1</ecNumber>
    </submittedName>
</protein>
<feature type="chain" id="PRO_5021718344" evidence="1">
    <location>
        <begin position="24"/>
        <end position="412"/>
    </location>
</feature>
<keyword evidence="1" id="KW-0732">Signal</keyword>
<dbReference type="EC" id="2.7.11.1" evidence="3"/>
<evidence type="ECO:0000259" key="2">
    <source>
        <dbReference type="Pfam" id="PF03781"/>
    </source>
</evidence>
<name>A0A518D2A4_9BACT</name>
<accession>A0A518D2A4</accession>
<dbReference type="InterPro" id="IPR005532">
    <property type="entry name" value="SUMF_dom"/>
</dbReference>
<dbReference type="PANTHER" id="PTHR23150:SF19">
    <property type="entry name" value="FORMYLGLYCINE-GENERATING ENZYME"/>
    <property type="match status" value="1"/>
</dbReference>
<dbReference type="GO" id="GO:0004674">
    <property type="term" value="F:protein serine/threonine kinase activity"/>
    <property type="evidence" value="ECO:0007669"/>
    <property type="project" value="UniProtKB-EC"/>
</dbReference>
<dbReference type="InterPro" id="IPR042095">
    <property type="entry name" value="SUMF_sf"/>
</dbReference>
<dbReference type="InterPro" id="IPR016187">
    <property type="entry name" value="CTDL_fold"/>
</dbReference>
<evidence type="ECO:0000313" key="4">
    <source>
        <dbReference type="Proteomes" id="UP000319342"/>
    </source>
</evidence>
<evidence type="ECO:0000313" key="3">
    <source>
        <dbReference type="EMBL" id="QDU85604.1"/>
    </source>
</evidence>
<dbReference type="Gene3D" id="3.90.1580.10">
    <property type="entry name" value="paralog of FGE (formylglycine-generating enzyme)"/>
    <property type="match status" value="1"/>
</dbReference>
<keyword evidence="3" id="KW-0418">Kinase</keyword>
<dbReference type="SUPFAM" id="SSF56436">
    <property type="entry name" value="C-type lectin-like"/>
    <property type="match status" value="1"/>
</dbReference>
<dbReference type="Proteomes" id="UP000319342">
    <property type="component" value="Chromosome"/>
</dbReference>
<dbReference type="GO" id="GO:0120147">
    <property type="term" value="F:formylglycine-generating oxidase activity"/>
    <property type="evidence" value="ECO:0007669"/>
    <property type="project" value="TreeGrafter"/>
</dbReference>
<sequence precursor="true">MRPPSLLLVALAALALPTLPAQAQTSFGTSCAGASGVTPELSIIGPVQSGQPWTLEVTAPGGLGLGYLLVGFSNTSASALGGVPLPLDLGAFFADPLWGGCELAIDPSYQFLPYTFDPNANGGLWSKNFPGFDTGQLYLQALNIDADFTTRIAGVSQGMLVSSVSQFVPGMVPIAPGTFDMGSNAPSGAPYFGSSVEQPVHSVTISQPFWMGQHEVTQAEYEALMGSNPAFYLGANRPVERVTWFDAVAYCQALTAQESALGNVPAGYEYRLPTEAEWEYACRAGTTTEFNVGDELFCSDARFDATYHPTGNFSSCGNPPGTVDVGSYAPNAWGLFDMQGNVWEWCLDSFASYPAGPVTDPFVTGGSLRVYRGGSWNGTSGNCRSADRDGTGPGFPGFDVGFRVVLAPVLVP</sequence>
<dbReference type="PANTHER" id="PTHR23150">
    <property type="entry name" value="SULFATASE MODIFYING FACTOR 1, 2"/>
    <property type="match status" value="1"/>
</dbReference>
<organism evidence="3 4">
    <name type="scientific">Rohdeia mirabilis</name>
    <dbReference type="NCBI Taxonomy" id="2528008"/>
    <lineage>
        <taxon>Bacteria</taxon>
        <taxon>Pseudomonadati</taxon>
        <taxon>Planctomycetota</taxon>
        <taxon>Planctomycetia</taxon>
        <taxon>Planctomycetia incertae sedis</taxon>
        <taxon>Rohdeia</taxon>
    </lineage>
</organism>
<feature type="signal peptide" evidence="1">
    <location>
        <begin position="1"/>
        <end position="23"/>
    </location>
</feature>
<dbReference type="EMBL" id="CP036290">
    <property type="protein sequence ID" value="QDU85604.1"/>
    <property type="molecule type" value="Genomic_DNA"/>
</dbReference>
<dbReference type="InterPro" id="IPR051043">
    <property type="entry name" value="Sulfatase_Mod_Factor_Kinase"/>
</dbReference>
<dbReference type="RefSeq" id="WP_145189270.1">
    <property type="nucleotide sequence ID" value="NZ_CP036290.1"/>
</dbReference>
<dbReference type="Pfam" id="PF03781">
    <property type="entry name" value="FGE-sulfatase"/>
    <property type="match status" value="1"/>
</dbReference>
<evidence type="ECO:0000256" key="1">
    <source>
        <dbReference type="SAM" id="SignalP"/>
    </source>
</evidence>
<proteinExistence type="predicted"/>
<gene>
    <name evidence="3" type="primary">pkn1_3</name>
    <name evidence="3" type="ORF">Pla163_27360</name>
</gene>
<dbReference type="PROSITE" id="PS51257">
    <property type="entry name" value="PROKAR_LIPOPROTEIN"/>
    <property type="match status" value="1"/>
</dbReference>
<dbReference type="AlphaFoldDB" id="A0A518D2A4"/>
<keyword evidence="4" id="KW-1185">Reference proteome</keyword>
<reference evidence="3 4" key="1">
    <citation type="submission" date="2019-02" db="EMBL/GenBank/DDBJ databases">
        <title>Deep-cultivation of Planctomycetes and their phenomic and genomic characterization uncovers novel biology.</title>
        <authorList>
            <person name="Wiegand S."/>
            <person name="Jogler M."/>
            <person name="Boedeker C."/>
            <person name="Pinto D."/>
            <person name="Vollmers J."/>
            <person name="Rivas-Marin E."/>
            <person name="Kohn T."/>
            <person name="Peeters S.H."/>
            <person name="Heuer A."/>
            <person name="Rast P."/>
            <person name="Oberbeckmann S."/>
            <person name="Bunk B."/>
            <person name="Jeske O."/>
            <person name="Meyerdierks A."/>
            <person name="Storesund J.E."/>
            <person name="Kallscheuer N."/>
            <person name="Luecker S."/>
            <person name="Lage O.M."/>
            <person name="Pohl T."/>
            <person name="Merkel B.J."/>
            <person name="Hornburger P."/>
            <person name="Mueller R.-W."/>
            <person name="Bruemmer F."/>
            <person name="Labrenz M."/>
            <person name="Spormann A.M."/>
            <person name="Op den Camp H."/>
            <person name="Overmann J."/>
            <person name="Amann R."/>
            <person name="Jetten M.S.M."/>
            <person name="Mascher T."/>
            <person name="Medema M.H."/>
            <person name="Devos D.P."/>
            <person name="Kaster A.-K."/>
            <person name="Ovreas L."/>
            <person name="Rohde M."/>
            <person name="Galperin M.Y."/>
            <person name="Jogler C."/>
        </authorList>
    </citation>
    <scope>NUCLEOTIDE SEQUENCE [LARGE SCALE GENOMIC DNA]</scope>
    <source>
        <strain evidence="3 4">Pla163</strain>
    </source>
</reference>